<dbReference type="Gene3D" id="3.40.50.150">
    <property type="entry name" value="Vaccinia Virus protein VP39"/>
    <property type="match status" value="1"/>
</dbReference>
<dbReference type="RefSeq" id="WP_135624994.1">
    <property type="nucleotide sequence ID" value="NZ_RQGD01000046.1"/>
</dbReference>
<dbReference type="InterPro" id="IPR029063">
    <property type="entry name" value="SAM-dependent_MTases_sf"/>
</dbReference>
<evidence type="ECO:0000259" key="4">
    <source>
        <dbReference type="SMART" id="SM00363"/>
    </source>
</evidence>
<dbReference type="SUPFAM" id="SSF53335">
    <property type="entry name" value="S-adenosyl-L-methionine-dependent methyltransferases"/>
    <property type="match status" value="1"/>
</dbReference>
<proteinExistence type="inferred from homology"/>
<dbReference type="PANTHER" id="PTHR32319:SF0">
    <property type="entry name" value="BACTERIAL HEMOLYSIN-LIKE PROTEIN"/>
    <property type="match status" value="1"/>
</dbReference>
<dbReference type="SUPFAM" id="SSF55174">
    <property type="entry name" value="Alpha-L RNA-binding motif"/>
    <property type="match status" value="1"/>
</dbReference>
<gene>
    <name evidence="5" type="ORF">EHQ58_16370</name>
</gene>
<evidence type="ECO:0000256" key="1">
    <source>
        <dbReference type="ARBA" id="ARBA00022884"/>
    </source>
</evidence>
<feature type="domain" description="RNA-binding S4" evidence="4">
    <location>
        <begin position="6"/>
        <end position="64"/>
    </location>
</feature>
<evidence type="ECO:0000313" key="6">
    <source>
        <dbReference type="Proteomes" id="UP000297693"/>
    </source>
</evidence>
<accession>A0A4R9JW17</accession>
<dbReference type="GO" id="GO:0032259">
    <property type="term" value="P:methylation"/>
    <property type="evidence" value="ECO:0007669"/>
    <property type="project" value="UniProtKB-KW"/>
</dbReference>
<dbReference type="OrthoDB" id="9784736at2"/>
<dbReference type="EMBL" id="RQGD01000046">
    <property type="protein sequence ID" value="TGL56214.1"/>
    <property type="molecule type" value="Genomic_DNA"/>
</dbReference>
<comment type="caution">
    <text evidence="5">The sequence shown here is derived from an EMBL/GenBank/DDBJ whole genome shotgun (WGS) entry which is preliminary data.</text>
</comment>
<dbReference type="GO" id="GO:0003723">
    <property type="term" value="F:RNA binding"/>
    <property type="evidence" value="ECO:0007669"/>
    <property type="project" value="UniProtKB-KW"/>
</dbReference>
<dbReference type="InterPro" id="IPR047048">
    <property type="entry name" value="TlyA"/>
</dbReference>
<keyword evidence="6" id="KW-1185">Reference proteome</keyword>
<dbReference type="Proteomes" id="UP000297693">
    <property type="component" value="Unassembled WGS sequence"/>
</dbReference>
<comment type="similarity">
    <text evidence="2">Belongs to the TlyA family.</text>
</comment>
<dbReference type="Gene3D" id="3.10.290.10">
    <property type="entry name" value="RNA-binding S4 domain"/>
    <property type="match status" value="1"/>
</dbReference>
<name>A0A4R9JW17_9LEPT</name>
<evidence type="ECO:0000256" key="2">
    <source>
        <dbReference type="ARBA" id="ARBA00029460"/>
    </source>
</evidence>
<keyword evidence="5" id="KW-0808">Transferase</keyword>
<reference evidence="5" key="1">
    <citation type="journal article" date="2019" name="PLoS Negl. Trop. Dis.">
        <title>Revisiting the worldwide diversity of Leptospira species in the environment.</title>
        <authorList>
            <person name="Vincent A.T."/>
            <person name="Schiettekatte O."/>
            <person name="Bourhy P."/>
            <person name="Veyrier F.J."/>
            <person name="Picardeau M."/>
        </authorList>
    </citation>
    <scope>NUCLEOTIDE SEQUENCE [LARGE SCALE GENOMIC DNA]</scope>
    <source>
        <strain evidence="5">201702476</strain>
    </source>
</reference>
<dbReference type="GO" id="GO:0008168">
    <property type="term" value="F:methyltransferase activity"/>
    <property type="evidence" value="ECO:0007669"/>
    <property type="project" value="UniProtKB-KW"/>
</dbReference>
<evidence type="ECO:0000313" key="5">
    <source>
        <dbReference type="EMBL" id="TGL56214.1"/>
    </source>
</evidence>
<dbReference type="CDD" id="cd02440">
    <property type="entry name" value="AdoMet_MTases"/>
    <property type="match status" value="1"/>
</dbReference>
<dbReference type="InterPro" id="IPR002942">
    <property type="entry name" value="S4_RNA-bd"/>
</dbReference>
<dbReference type="SMART" id="SM00363">
    <property type="entry name" value="S4"/>
    <property type="match status" value="1"/>
</dbReference>
<dbReference type="AlphaFoldDB" id="A0A4R9JW17"/>
<keyword evidence="1 3" id="KW-0694">RNA-binding</keyword>
<dbReference type="Pfam" id="PF01728">
    <property type="entry name" value="FtsJ"/>
    <property type="match status" value="1"/>
</dbReference>
<dbReference type="PROSITE" id="PS50889">
    <property type="entry name" value="S4"/>
    <property type="match status" value="1"/>
</dbReference>
<dbReference type="InterPro" id="IPR036986">
    <property type="entry name" value="S4_RNA-bd_sf"/>
</dbReference>
<organism evidence="5 6">
    <name type="scientific">Leptospira ognonensis</name>
    <dbReference type="NCBI Taxonomy" id="2484945"/>
    <lineage>
        <taxon>Bacteria</taxon>
        <taxon>Pseudomonadati</taxon>
        <taxon>Spirochaetota</taxon>
        <taxon>Spirochaetia</taxon>
        <taxon>Leptospirales</taxon>
        <taxon>Leptospiraceae</taxon>
        <taxon>Leptospira</taxon>
    </lineage>
</organism>
<evidence type="ECO:0000256" key="3">
    <source>
        <dbReference type="PROSITE-ProRule" id="PRU00182"/>
    </source>
</evidence>
<dbReference type="CDD" id="cd00165">
    <property type="entry name" value="S4"/>
    <property type="match status" value="1"/>
</dbReference>
<protein>
    <submittedName>
        <fullName evidence="5">TlyA family RNA methyltransferase</fullName>
    </submittedName>
</protein>
<keyword evidence="5" id="KW-0489">Methyltransferase</keyword>
<sequence>MLNEKIRLDQYLLQSDLIKDKNQILSTIMSGSVLVNDRPITKAGTLIKITDQVRIRTRIKEYVSRGAYKLLGAFDCFRDLNVQDIVCFDLGASTGGFSQVLLEKGAFHVYAVDVGYGLLAQKIANDKRVTVLDRTHVKDLNLKDMENLTRKIFFSMDLSFISLTQIFPYISNLAKDNPTKDFFGISLIKPQFELPSSALEKGIVRNRVHQLTAIRNVWRTIKKTNARFVFEGLAESPIQGADGNHEFLLKWRMNAK</sequence>
<dbReference type="InterPro" id="IPR002877">
    <property type="entry name" value="RNA_MeTrfase_FtsJ_dom"/>
</dbReference>
<dbReference type="PANTHER" id="PTHR32319">
    <property type="entry name" value="BACTERIAL HEMOLYSIN-LIKE PROTEIN"/>
    <property type="match status" value="1"/>
</dbReference>